<dbReference type="AlphaFoldDB" id="A0A8J7F7P6"/>
<evidence type="ECO:0000313" key="2">
    <source>
        <dbReference type="EMBL" id="MBE9213579.1"/>
    </source>
</evidence>
<dbReference type="Gene3D" id="1.10.287.1080">
    <property type="entry name" value="MazG-like"/>
    <property type="match status" value="1"/>
</dbReference>
<evidence type="ECO:0000259" key="1">
    <source>
        <dbReference type="Pfam" id="PF03819"/>
    </source>
</evidence>
<dbReference type="Pfam" id="PF03819">
    <property type="entry name" value="MazG"/>
    <property type="match status" value="1"/>
</dbReference>
<reference evidence="2" key="1">
    <citation type="submission" date="2020-10" db="EMBL/GenBank/DDBJ databases">
        <authorList>
            <person name="Castelo-Branco R."/>
            <person name="Eusebio N."/>
            <person name="Adriana R."/>
            <person name="Vieira A."/>
            <person name="Brugerolle De Fraissinette N."/>
            <person name="Rezende De Castro R."/>
            <person name="Schneider M.P."/>
            <person name="Vasconcelos V."/>
            <person name="Leao P.N."/>
        </authorList>
    </citation>
    <scope>NUCLEOTIDE SEQUENCE</scope>
    <source>
        <strain evidence="2">LEGE 06105</strain>
    </source>
</reference>
<gene>
    <name evidence="2" type="ORF">IQ247_13025</name>
</gene>
<comment type="caution">
    <text evidence="2">The sequence shown here is derived from an EMBL/GenBank/DDBJ whole genome shotgun (WGS) entry which is preliminary data.</text>
</comment>
<organism evidence="2 3">
    <name type="scientific">Plectonema cf. radiosum LEGE 06105</name>
    <dbReference type="NCBI Taxonomy" id="945769"/>
    <lineage>
        <taxon>Bacteria</taxon>
        <taxon>Bacillati</taxon>
        <taxon>Cyanobacteriota</taxon>
        <taxon>Cyanophyceae</taxon>
        <taxon>Oscillatoriophycideae</taxon>
        <taxon>Oscillatoriales</taxon>
        <taxon>Microcoleaceae</taxon>
        <taxon>Plectonema</taxon>
    </lineage>
</organism>
<dbReference type="SUPFAM" id="SSF101386">
    <property type="entry name" value="all-alpha NTP pyrophosphatases"/>
    <property type="match status" value="1"/>
</dbReference>
<protein>
    <recommendedName>
        <fullName evidence="1">NTP pyrophosphohydrolase MazG-like domain-containing protein</fullName>
    </recommendedName>
</protein>
<accession>A0A8J7F7P6</accession>
<dbReference type="InterPro" id="IPR011379">
    <property type="entry name" value="MazG-related_GP37"/>
</dbReference>
<name>A0A8J7F7P6_9CYAN</name>
<dbReference type="RefSeq" id="WP_193920626.1">
    <property type="nucleotide sequence ID" value="NZ_JADEWL010000036.1"/>
</dbReference>
<dbReference type="InterPro" id="IPR004518">
    <property type="entry name" value="MazG-like_dom"/>
</dbReference>
<dbReference type="Proteomes" id="UP000620559">
    <property type="component" value="Unassembled WGS sequence"/>
</dbReference>
<dbReference type="EMBL" id="JADEWL010000036">
    <property type="protein sequence ID" value="MBE9213579.1"/>
    <property type="molecule type" value="Genomic_DNA"/>
</dbReference>
<sequence>MNANYYQSWTIEIAKNFKNELPILGLGLCEESGEVARILKRYCRNDRNLDKCEIEEINKSMKNELGDVLYFVAFLASQFNLSLEELMLGNMQKLEQRMCHGKLLDR</sequence>
<evidence type="ECO:0000313" key="3">
    <source>
        <dbReference type="Proteomes" id="UP000620559"/>
    </source>
</evidence>
<proteinExistence type="predicted"/>
<dbReference type="PIRSF" id="PIRSF006639">
    <property type="entry name" value="UCP006639_pph"/>
    <property type="match status" value="1"/>
</dbReference>
<keyword evidence="3" id="KW-1185">Reference proteome</keyword>
<feature type="domain" description="NTP pyrophosphohydrolase MazG-like" evidence="1">
    <location>
        <begin position="26"/>
        <end position="98"/>
    </location>
</feature>